<evidence type="ECO:0000313" key="4">
    <source>
        <dbReference type="EMBL" id="AJA45008.1"/>
    </source>
</evidence>
<dbReference type="Gene3D" id="3.30.1660.10">
    <property type="entry name" value="Flavin-binding protein dodecin"/>
    <property type="match status" value="3"/>
</dbReference>
<dbReference type="OrthoDB" id="7058817at2"/>
<dbReference type="InterPro" id="IPR010854">
    <property type="entry name" value="YdgH/BhsA/McbA-like_dom"/>
</dbReference>
<accession>A0A0A7S0M5</accession>
<evidence type="ECO:0000256" key="1">
    <source>
        <dbReference type="ARBA" id="ARBA00022729"/>
    </source>
</evidence>
<name>A0A0A7S0M5_FRIPE</name>
<evidence type="ECO:0000259" key="3">
    <source>
        <dbReference type="Pfam" id="PF07338"/>
    </source>
</evidence>
<dbReference type="STRING" id="1267021.FPB0191_01184"/>
<reference evidence="4 5" key="1">
    <citation type="journal article" date="2014" name="Appl. Environ. Microbiol.">
        <title>Gut symbionts from distinct hosts exhibit genotoxic activity via divergent colibactin biosynthetic pathways.</title>
        <authorList>
            <person name="Engel P."/>
            <person name="Vizcaino M.I."/>
            <person name="Crawford J.M."/>
        </authorList>
    </citation>
    <scope>NUCLEOTIDE SEQUENCE [LARGE SCALE GENOMIC DNA]</scope>
    <source>
        <strain evidence="4 5">PEB0191</strain>
    </source>
</reference>
<dbReference type="PANTHER" id="PTHR34156:SF2">
    <property type="entry name" value="PROTEIN YDGH"/>
    <property type="match status" value="1"/>
</dbReference>
<protein>
    <recommendedName>
        <fullName evidence="3">YdgH/BhsA/McbA-like domain-containing protein</fullName>
    </recommendedName>
</protein>
<evidence type="ECO:0000313" key="5">
    <source>
        <dbReference type="Proteomes" id="UP000030901"/>
    </source>
</evidence>
<dbReference type="KEGG" id="fpp:FPB0191_01184"/>
<feature type="signal peptide" evidence="2">
    <location>
        <begin position="1"/>
        <end position="24"/>
    </location>
</feature>
<gene>
    <name evidence="4" type="ORF">FPB0191_01184</name>
</gene>
<keyword evidence="1 2" id="KW-0732">Signal</keyword>
<dbReference type="AlphaFoldDB" id="A0A0A7S0M5"/>
<keyword evidence="5" id="KW-1185">Reference proteome</keyword>
<evidence type="ECO:0000256" key="2">
    <source>
        <dbReference type="SAM" id="SignalP"/>
    </source>
</evidence>
<dbReference type="PANTHER" id="PTHR34156">
    <property type="entry name" value="OUTER MEMBRANE PROTEIN-RELATED-RELATED"/>
    <property type="match status" value="1"/>
</dbReference>
<organism evidence="4 5">
    <name type="scientific">Frischella perrara</name>
    <dbReference type="NCBI Taxonomy" id="1267021"/>
    <lineage>
        <taxon>Bacteria</taxon>
        <taxon>Pseudomonadati</taxon>
        <taxon>Pseudomonadota</taxon>
        <taxon>Gammaproteobacteria</taxon>
        <taxon>Orbales</taxon>
        <taxon>Orbaceae</taxon>
        <taxon>Frischella</taxon>
    </lineage>
</organism>
<dbReference type="InterPro" id="IPR036275">
    <property type="entry name" value="YdgH-like_sf"/>
</dbReference>
<sequence>MKLIKTSYIATLLATMIGVGTANASQELTPEKADSLQSFKEISIRGLFYSESDSVRAMSKAADKQGADYFYITSTNVAPSNDGLRIVYAKLYKADAKPVDKTVENFRQFNGVLEYPKDTAIHYEPYDIIRLRGYFPTQVELNNAVAKAASKKDAYAFFIDRLVEVNGGNKQITAYLFKKDAAERKLQPENAIPYDSEAGQLALAQGGEAAMQVERPGYYSSSAFNEQFYSKKFNNSVIEDVKQEPNVKKEQAVEKNQTIVTNNNKPVASTTLVTPTPSTNNQLVIPQVKSSRYTVTLPDGTKIEELNDGTAAKMVAFDTIKIRGYFVTAQEISYKAGKKAAENGAKYFHISRIAQDSKGPNKTIYIDLYR</sequence>
<proteinExistence type="predicted"/>
<feature type="chain" id="PRO_5002033213" description="YdgH/BhsA/McbA-like domain-containing protein" evidence="2">
    <location>
        <begin position="25"/>
        <end position="370"/>
    </location>
</feature>
<dbReference type="EMBL" id="CP009056">
    <property type="protein sequence ID" value="AJA45008.1"/>
    <property type="molecule type" value="Genomic_DNA"/>
</dbReference>
<feature type="domain" description="YdgH/BhsA/McbA-like" evidence="3">
    <location>
        <begin position="315"/>
        <end position="370"/>
    </location>
</feature>
<dbReference type="RefSeq" id="WP_039104631.1">
    <property type="nucleotide sequence ID" value="NZ_CP009056.1"/>
</dbReference>
<dbReference type="SUPFAM" id="SSF159871">
    <property type="entry name" value="YdgH-like"/>
    <property type="match status" value="3"/>
</dbReference>
<dbReference type="InterPro" id="IPR025543">
    <property type="entry name" value="Dodecin-like"/>
</dbReference>
<feature type="domain" description="YdgH/BhsA/McbA-like" evidence="3">
    <location>
        <begin position="36"/>
        <end position="93"/>
    </location>
</feature>
<feature type="domain" description="YdgH/BhsA/McbA-like" evidence="3">
    <location>
        <begin position="123"/>
        <end position="178"/>
    </location>
</feature>
<dbReference type="InterPro" id="IPR051096">
    <property type="entry name" value="BhsA/McbA_stress_biofilm_assoc"/>
</dbReference>
<dbReference type="HOGENOM" id="CLU_876761_0_0_6"/>
<dbReference type="Proteomes" id="UP000030901">
    <property type="component" value="Chromosome"/>
</dbReference>
<dbReference type="Pfam" id="PF07338">
    <property type="entry name" value="YdgH_BhsA-like"/>
    <property type="match status" value="3"/>
</dbReference>